<gene>
    <name evidence="1" type="ORF">EWH70_27095</name>
</gene>
<protein>
    <submittedName>
        <fullName evidence="1">Uncharacterized protein</fullName>
    </submittedName>
</protein>
<organism evidence="1 2">
    <name type="scientific">Amycolatopsis suaedae</name>
    <dbReference type="NCBI Taxonomy" id="2510978"/>
    <lineage>
        <taxon>Bacteria</taxon>
        <taxon>Bacillati</taxon>
        <taxon>Actinomycetota</taxon>
        <taxon>Actinomycetes</taxon>
        <taxon>Pseudonocardiales</taxon>
        <taxon>Pseudonocardiaceae</taxon>
        <taxon>Amycolatopsis</taxon>
    </lineage>
</organism>
<evidence type="ECO:0000313" key="2">
    <source>
        <dbReference type="Proteomes" id="UP000292003"/>
    </source>
</evidence>
<dbReference type="EMBL" id="SFCC01000015">
    <property type="protein sequence ID" value="RZQ60907.1"/>
    <property type="molecule type" value="Genomic_DNA"/>
</dbReference>
<accession>A0A4Q7J213</accession>
<dbReference type="Proteomes" id="UP000292003">
    <property type="component" value="Unassembled WGS sequence"/>
</dbReference>
<reference evidence="1 2" key="1">
    <citation type="submission" date="2019-02" db="EMBL/GenBank/DDBJ databases">
        <title>Draft genome sequence of Amycolatopsis sp. 8-3EHSu isolated from roots of Suaeda maritima.</title>
        <authorList>
            <person name="Duangmal K."/>
            <person name="Chantavorakit T."/>
        </authorList>
    </citation>
    <scope>NUCLEOTIDE SEQUENCE [LARGE SCALE GENOMIC DNA]</scope>
    <source>
        <strain evidence="1 2">8-3EHSu</strain>
    </source>
</reference>
<comment type="caution">
    <text evidence="1">The sequence shown here is derived from an EMBL/GenBank/DDBJ whole genome shotgun (WGS) entry which is preliminary data.</text>
</comment>
<evidence type="ECO:0000313" key="1">
    <source>
        <dbReference type="EMBL" id="RZQ60907.1"/>
    </source>
</evidence>
<dbReference type="OrthoDB" id="3531020at2"/>
<keyword evidence="2" id="KW-1185">Reference proteome</keyword>
<sequence>MGNTETMPEAQARVERETNAAASAIFPPGFTLSVQSTLSMPCADIEDKGTGQSRASVNYWVDNIDNRRNNEYFDKLKTWWANNGWEIETDKSPDDYMNATKDEYKMAIQTTITPDRRVSIGTNSPCVWPNGTPEPR</sequence>
<proteinExistence type="predicted"/>
<dbReference type="AlphaFoldDB" id="A0A4Q7J213"/>
<name>A0A4Q7J213_9PSEU</name>